<dbReference type="Gene3D" id="2.60.120.10">
    <property type="entry name" value="Jelly Rolls"/>
    <property type="match status" value="1"/>
</dbReference>
<dbReference type="InterPro" id="IPR012318">
    <property type="entry name" value="HTH_CRP"/>
</dbReference>
<keyword evidence="2" id="KW-0238">DNA-binding</keyword>
<dbReference type="RefSeq" id="WP_207941451.1">
    <property type="nucleotide sequence ID" value="NZ_CP147251.1"/>
</dbReference>
<dbReference type="SMART" id="SM00100">
    <property type="entry name" value="cNMP"/>
    <property type="match status" value="1"/>
</dbReference>
<evidence type="ECO:0000259" key="4">
    <source>
        <dbReference type="PROSITE" id="PS50042"/>
    </source>
</evidence>
<keyword evidence="1" id="KW-0805">Transcription regulation</keyword>
<name>A0ABZ2SKR6_9ENTE</name>
<dbReference type="SUPFAM" id="SSF51206">
    <property type="entry name" value="cAMP-binding domain-like"/>
    <property type="match status" value="1"/>
</dbReference>
<dbReference type="Gene3D" id="1.10.10.10">
    <property type="entry name" value="Winged helix-like DNA-binding domain superfamily/Winged helix DNA-binding domain"/>
    <property type="match status" value="1"/>
</dbReference>
<dbReference type="Pfam" id="PF00027">
    <property type="entry name" value="cNMP_binding"/>
    <property type="match status" value="1"/>
</dbReference>
<evidence type="ECO:0000256" key="1">
    <source>
        <dbReference type="ARBA" id="ARBA00023015"/>
    </source>
</evidence>
<dbReference type="InterPro" id="IPR050397">
    <property type="entry name" value="Env_Response_Regulators"/>
</dbReference>
<evidence type="ECO:0000256" key="2">
    <source>
        <dbReference type="ARBA" id="ARBA00023125"/>
    </source>
</evidence>
<keyword evidence="6" id="KW-1185">Reference proteome</keyword>
<dbReference type="PANTHER" id="PTHR24567">
    <property type="entry name" value="CRP FAMILY TRANSCRIPTIONAL REGULATORY PROTEIN"/>
    <property type="match status" value="1"/>
</dbReference>
<dbReference type="Proteomes" id="UP000664701">
    <property type="component" value="Chromosome"/>
</dbReference>
<keyword evidence="3" id="KW-0804">Transcription</keyword>
<dbReference type="PROSITE" id="PS50042">
    <property type="entry name" value="CNMP_BINDING_3"/>
    <property type="match status" value="1"/>
</dbReference>
<reference evidence="5 6" key="2">
    <citation type="submission" date="2024-03" db="EMBL/GenBank/DDBJ databases">
        <title>The Genome Sequence of Enterococcus sp. DIV2402.</title>
        <authorList>
            <consortium name="The Broad Institute Genomics Platform"/>
            <consortium name="The Broad Institute Microbial Omics Core"/>
            <consortium name="The Broad Institute Genomic Center for Infectious Diseases"/>
            <person name="Earl A."/>
            <person name="Manson A."/>
            <person name="Gilmore M."/>
            <person name="Schwartman J."/>
            <person name="Shea T."/>
            <person name="Abouelleil A."/>
            <person name="Cao P."/>
            <person name="Chapman S."/>
            <person name="Cusick C."/>
            <person name="Young S."/>
            <person name="Neafsey D."/>
            <person name="Nusbaum C."/>
            <person name="Birren B."/>
        </authorList>
    </citation>
    <scope>NUCLEOTIDE SEQUENCE [LARGE SCALE GENOMIC DNA]</scope>
    <source>
        <strain evidence="5 6">DIV2402</strain>
    </source>
</reference>
<gene>
    <name evidence="5" type="ORF">DOK78_001072</name>
</gene>
<dbReference type="InterPro" id="IPR036390">
    <property type="entry name" value="WH_DNA-bd_sf"/>
</dbReference>
<evidence type="ECO:0000256" key="3">
    <source>
        <dbReference type="ARBA" id="ARBA00023163"/>
    </source>
</evidence>
<dbReference type="CDD" id="cd00038">
    <property type="entry name" value="CAP_ED"/>
    <property type="match status" value="1"/>
</dbReference>
<proteinExistence type="predicted"/>
<feature type="domain" description="Cyclic nucleotide-binding" evidence="4">
    <location>
        <begin position="19"/>
        <end position="139"/>
    </location>
</feature>
<protein>
    <submittedName>
        <fullName evidence="5">CRP/FNR family transcriptional regulator, anaerobic regulatory protein</fullName>
    </submittedName>
</protein>
<accession>A0ABZ2SKR6</accession>
<dbReference type="EMBL" id="CP147251">
    <property type="protein sequence ID" value="WYJ76441.1"/>
    <property type="molecule type" value="Genomic_DNA"/>
</dbReference>
<dbReference type="InterPro" id="IPR036388">
    <property type="entry name" value="WH-like_DNA-bd_sf"/>
</dbReference>
<dbReference type="PANTHER" id="PTHR24567:SF28">
    <property type="entry name" value="LISTERIOLYSIN REGULATORY PROTEIN"/>
    <property type="match status" value="1"/>
</dbReference>
<dbReference type="SUPFAM" id="SSF46785">
    <property type="entry name" value="Winged helix' DNA-binding domain"/>
    <property type="match status" value="1"/>
</dbReference>
<evidence type="ECO:0000313" key="5">
    <source>
        <dbReference type="EMBL" id="WYJ76441.1"/>
    </source>
</evidence>
<organism evidence="5 6">
    <name type="scientific">Candidatus Enterococcus lowellii</name>
    <dbReference type="NCBI Taxonomy" id="2230877"/>
    <lineage>
        <taxon>Bacteria</taxon>
        <taxon>Bacillati</taxon>
        <taxon>Bacillota</taxon>
        <taxon>Bacilli</taxon>
        <taxon>Lactobacillales</taxon>
        <taxon>Enterococcaceae</taxon>
        <taxon>Enterococcus</taxon>
    </lineage>
</organism>
<reference evidence="5 6" key="1">
    <citation type="submission" date="2021-03" db="EMBL/GenBank/DDBJ databases">
        <authorList>
            <person name="Gilmore M.S."/>
            <person name="Schwartzman J."/>
            <person name="Van Tyne D."/>
            <person name="Martin M."/>
            <person name="Earl A.M."/>
            <person name="Manson A.L."/>
            <person name="Straub T."/>
            <person name="Salamzade R."/>
            <person name="Saavedra J."/>
            <person name="Lebreton F."/>
            <person name="Prichula J."/>
            <person name="Schaufler K."/>
            <person name="Gaca A."/>
            <person name="Sgardioli B."/>
            <person name="Wagenaar J."/>
            <person name="Strong T."/>
        </authorList>
    </citation>
    <scope>NUCLEOTIDE SEQUENCE [LARGE SCALE GENOMIC DNA]</scope>
    <source>
        <strain evidence="5 6">DIV2402</strain>
    </source>
</reference>
<evidence type="ECO:0000313" key="6">
    <source>
        <dbReference type="Proteomes" id="UP000664701"/>
    </source>
</evidence>
<dbReference type="Pfam" id="PF13545">
    <property type="entry name" value="HTH_Crp_2"/>
    <property type="match status" value="1"/>
</dbReference>
<sequence>MTAKIDFTKYHHCISTMPLFQNLLLQQIELIQSRITEKEFSIDEFLYQAGEKSEALYLIQEGQVKIYRIAASGKEQMIRVLEQGDFVGEMSLFNDRVYDNYVQAMTPTKVCVINRHDFKEVLLTNPQIAWEILTELSNRLTDSEQQTTLITTTSVLTRLSNYLLTAYHKQQNTQIHLEATKKTIASYLGMSAESFSRGLTKLTKKQIVSQPAPNKIELLAIDELEKLANDASL</sequence>
<dbReference type="InterPro" id="IPR000595">
    <property type="entry name" value="cNMP-bd_dom"/>
</dbReference>
<dbReference type="InterPro" id="IPR014710">
    <property type="entry name" value="RmlC-like_jellyroll"/>
</dbReference>
<dbReference type="InterPro" id="IPR018490">
    <property type="entry name" value="cNMP-bd_dom_sf"/>
</dbReference>